<evidence type="ECO:0000259" key="3">
    <source>
        <dbReference type="Pfam" id="PF04909"/>
    </source>
</evidence>
<evidence type="ECO:0000256" key="2">
    <source>
        <dbReference type="SAM" id="MobiDB-lite"/>
    </source>
</evidence>
<feature type="domain" description="Amidohydrolase-related" evidence="3">
    <location>
        <begin position="60"/>
        <end position="322"/>
    </location>
</feature>
<organism evidence="4 5">
    <name type="scientific">Actinomadura rubrisoli</name>
    <dbReference type="NCBI Taxonomy" id="2530368"/>
    <lineage>
        <taxon>Bacteria</taxon>
        <taxon>Bacillati</taxon>
        <taxon>Actinomycetota</taxon>
        <taxon>Actinomycetes</taxon>
        <taxon>Streptosporangiales</taxon>
        <taxon>Thermomonosporaceae</taxon>
        <taxon>Actinomadura</taxon>
    </lineage>
</organism>
<accession>A0A4R5CC47</accession>
<dbReference type="Gene3D" id="3.20.20.140">
    <property type="entry name" value="Metal-dependent hydrolases"/>
    <property type="match status" value="1"/>
</dbReference>
<dbReference type="SUPFAM" id="SSF51556">
    <property type="entry name" value="Metallo-dependent hydrolases"/>
    <property type="match status" value="1"/>
</dbReference>
<keyword evidence="5" id="KW-1185">Reference proteome</keyword>
<reference evidence="4 5" key="1">
    <citation type="submission" date="2019-03" db="EMBL/GenBank/DDBJ databases">
        <title>Draft genome sequences of novel Actinobacteria.</title>
        <authorList>
            <person name="Sahin N."/>
            <person name="Ay H."/>
            <person name="Saygin H."/>
        </authorList>
    </citation>
    <scope>NUCLEOTIDE SEQUENCE [LARGE SCALE GENOMIC DNA]</scope>
    <source>
        <strain evidence="4 5">H3C3</strain>
    </source>
</reference>
<name>A0A4R5CC47_9ACTN</name>
<dbReference type="GO" id="GO:0016787">
    <property type="term" value="F:hydrolase activity"/>
    <property type="evidence" value="ECO:0007669"/>
    <property type="project" value="UniProtKB-KW"/>
</dbReference>
<dbReference type="InterPro" id="IPR006680">
    <property type="entry name" value="Amidohydro-rel"/>
</dbReference>
<evidence type="ECO:0000313" key="5">
    <source>
        <dbReference type="Proteomes" id="UP000294513"/>
    </source>
</evidence>
<dbReference type="AlphaFoldDB" id="A0A4R5CC47"/>
<dbReference type="Proteomes" id="UP000294513">
    <property type="component" value="Unassembled WGS sequence"/>
</dbReference>
<keyword evidence="4" id="KW-0378">Hydrolase</keyword>
<keyword evidence="1" id="KW-0456">Lyase</keyword>
<comment type="caution">
    <text evidence="4">The sequence shown here is derived from an EMBL/GenBank/DDBJ whole genome shotgun (WGS) entry which is preliminary data.</text>
</comment>
<dbReference type="PANTHER" id="PTHR21240">
    <property type="entry name" value="2-AMINO-3-CARBOXYLMUCONATE-6-SEMIALDEHYDE DECARBOXYLASE"/>
    <property type="match status" value="1"/>
</dbReference>
<dbReference type="InterPro" id="IPR032466">
    <property type="entry name" value="Metal_Hydrolase"/>
</dbReference>
<dbReference type="Pfam" id="PF04909">
    <property type="entry name" value="Amidohydro_2"/>
    <property type="match status" value="1"/>
</dbReference>
<sequence>MARVDQHLGTLRGVQRRPAYRLSRSPERHCGGDDGRPRSGGRSPLPLALPGGGQRTDRMIDVHTHCMLAEHWGCEFEEHWRPVYGKGWPDVRPDDYDRAMRPVRTAFVFGIRATAAGVATPNEYVARFCEDTRTDTVGFMALDPADPDLLEQMADGIRRGLRGIKLYPVLSHSDPRDPAHDPFYEAAEQAGLIVLWHMGATPSPVGDLEMSSPLILDAVARRHPGLTQIIAHLGHPWQRETLILLRKHRRVFADVSANWARPLDGFLALARAQEWGVTGKLLFGSDYPLWTPDQAVEGLRALVDIRIPGHPGVSKTTVEQLLDTDTRELLGVT</sequence>
<dbReference type="OrthoDB" id="1407586at2"/>
<protein>
    <submittedName>
        <fullName evidence="4">Amidohydrolase</fullName>
    </submittedName>
</protein>
<feature type="compositionally biased region" description="Basic and acidic residues" evidence="2">
    <location>
        <begin position="24"/>
        <end position="37"/>
    </location>
</feature>
<gene>
    <name evidence="4" type="ORF">E1298_03030</name>
</gene>
<evidence type="ECO:0000256" key="1">
    <source>
        <dbReference type="ARBA" id="ARBA00023239"/>
    </source>
</evidence>
<dbReference type="InterPro" id="IPR032465">
    <property type="entry name" value="ACMSD"/>
</dbReference>
<dbReference type="CDD" id="cd01292">
    <property type="entry name" value="metallo-dependent_hydrolases"/>
    <property type="match status" value="1"/>
</dbReference>
<proteinExistence type="predicted"/>
<feature type="region of interest" description="Disordered" evidence="2">
    <location>
        <begin position="15"/>
        <end position="56"/>
    </location>
</feature>
<evidence type="ECO:0000313" key="4">
    <source>
        <dbReference type="EMBL" id="TDD96429.1"/>
    </source>
</evidence>
<dbReference type="EMBL" id="SMKU01000006">
    <property type="protein sequence ID" value="TDD96429.1"/>
    <property type="molecule type" value="Genomic_DNA"/>
</dbReference>
<dbReference type="GO" id="GO:0016831">
    <property type="term" value="F:carboxy-lyase activity"/>
    <property type="evidence" value="ECO:0007669"/>
    <property type="project" value="InterPro"/>
</dbReference>